<gene>
    <name evidence="8" type="ORF">HNQ50_001557</name>
</gene>
<dbReference type="PANTHER" id="PTHR43025:SF3">
    <property type="entry name" value="MONOGALACTOSYLDIACYLGLYCEROL SYNTHASE 1, CHLOROPLASTIC"/>
    <property type="match status" value="1"/>
</dbReference>
<sequence>MTKKKILLLSVSAGAGHMRAAEALHRTAQLHFPDVETLHLDAMDYVTPTFRKVYTDWYIKLVNISPTTWGLLYRISSDTDPGAFTQQLRRASERLNTRPLLQAITDFGPDAVICTHFLPAELLMHEINRGRTDLPVWVQVTDFDLHRMWVIPHMRGYFTGNAEIAQRVRTFLPEQPSVNPTGIPIMPAFAQKPDAGAAAQDLGFDPARPVIVLMGGGAGLGQLDEVASALLRIKADFQLVVMAGRNESALKALQALVAHYPQRLFPIGFTDRVDQIMACASFVITKPGGLTTSECLAMGLPMILNSPIPGQEDHNADYLLEQGAAVKAIDTTALVWRVEQLLSQPQQLQTMRDNALRIGRPHAAQSVLRTVLADLAPTRSEEPQALVLPPAPSTPFPPGGWRALLTLGWVLLLAFFFAQVEIQIEGAAGWAAALPTWRIAHSPWLDLFWGGRPMTGYHAWLFPCMALLFHFPLVFAGRFSWRAEARVIACIMLFWVAEDFIWFICNPAFGLARFSSAFIPWHIHWLGPAPVDYWTSSIIAVTLFALSCCGHKTHEK</sequence>
<dbReference type="RefSeq" id="WP_221303064.1">
    <property type="nucleotide sequence ID" value="NZ_JACHHN010000003.1"/>
</dbReference>
<dbReference type="InterPro" id="IPR007235">
    <property type="entry name" value="Glyco_trans_28_C"/>
</dbReference>
<dbReference type="Proteomes" id="UP000543030">
    <property type="component" value="Unassembled WGS sequence"/>
</dbReference>
<evidence type="ECO:0000313" key="8">
    <source>
        <dbReference type="EMBL" id="MBB5190834.1"/>
    </source>
</evidence>
<dbReference type="GO" id="GO:0009247">
    <property type="term" value="P:glycolipid biosynthetic process"/>
    <property type="evidence" value="ECO:0007669"/>
    <property type="project" value="InterPro"/>
</dbReference>
<keyword evidence="5" id="KW-1133">Transmembrane helix</keyword>
<dbReference type="Pfam" id="PF06925">
    <property type="entry name" value="MGDG_synth"/>
    <property type="match status" value="1"/>
</dbReference>
<feature type="transmembrane region" description="Helical" evidence="5">
    <location>
        <begin position="457"/>
        <end position="475"/>
    </location>
</feature>
<evidence type="ECO:0000259" key="7">
    <source>
        <dbReference type="Pfam" id="PF06925"/>
    </source>
</evidence>
<evidence type="ECO:0000256" key="5">
    <source>
        <dbReference type="SAM" id="Phobius"/>
    </source>
</evidence>
<dbReference type="AlphaFoldDB" id="A0A840RE20"/>
<dbReference type="Gene3D" id="3.40.50.2000">
    <property type="entry name" value="Glycogen Phosphorylase B"/>
    <property type="match status" value="1"/>
</dbReference>
<comment type="similarity">
    <text evidence="2">Belongs to the glycosyltransferase 28 family.</text>
</comment>
<feature type="domain" description="Diacylglycerol glucosyltransferase N-terminal" evidence="7">
    <location>
        <begin position="17"/>
        <end position="185"/>
    </location>
</feature>
<protein>
    <submittedName>
        <fullName evidence="8">UDP-N-acetylglucosamine:LPS N-acetylglucosamine transferase</fullName>
    </submittedName>
</protein>
<dbReference type="InterPro" id="IPR009695">
    <property type="entry name" value="Diacylglyc_glucosyltr_N"/>
</dbReference>
<evidence type="ECO:0000256" key="4">
    <source>
        <dbReference type="ARBA" id="ARBA00022679"/>
    </source>
</evidence>
<keyword evidence="5" id="KW-0812">Transmembrane</keyword>
<dbReference type="GO" id="GO:0016758">
    <property type="term" value="F:hexosyltransferase activity"/>
    <property type="evidence" value="ECO:0007669"/>
    <property type="project" value="InterPro"/>
</dbReference>
<keyword evidence="9" id="KW-1185">Reference proteome</keyword>
<proteinExistence type="inferred from homology"/>
<name>A0A840RE20_9NEIS</name>
<keyword evidence="5" id="KW-0472">Membrane</keyword>
<dbReference type="SUPFAM" id="SSF53756">
    <property type="entry name" value="UDP-Glycosyltransferase/glycogen phosphorylase"/>
    <property type="match status" value="1"/>
</dbReference>
<evidence type="ECO:0000259" key="6">
    <source>
        <dbReference type="Pfam" id="PF04101"/>
    </source>
</evidence>
<dbReference type="PANTHER" id="PTHR43025">
    <property type="entry name" value="MONOGALACTOSYLDIACYLGLYCEROL SYNTHASE"/>
    <property type="match status" value="1"/>
</dbReference>
<dbReference type="GO" id="GO:0016020">
    <property type="term" value="C:membrane"/>
    <property type="evidence" value="ECO:0007669"/>
    <property type="project" value="UniProtKB-SubCell"/>
</dbReference>
<feature type="domain" description="Glycosyl transferase family 28 C-terminal" evidence="6">
    <location>
        <begin position="211"/>
        <end position="358"/>
    </location>
</feature>
<reference evidence="8 9" key="1">
    <citation type="submission" date="2020-08" db="EMBL/GenBank/DDBJ databases">
        <title>Genomic Encyclopedia of Type Strains, Phase IV (KMG-IV): sequencing the most valuable type-strain genomes for metagenomic binning, comparative biology and taxonomic classification.</title>
        <authorList>
            <person name="Goeker M."/>
        </authorList>
    </citation>
    <scope>NUCLEOTIDE SEQUENCE [LARGE SCALE GENOMIC DNA]</scope>
    <source>
        <strain evidence="8 9">DSM 18233</strain>
    </source>
</reference>
<organism evidence="8 9">
    <name type="scientific">Silvimonas terrae</name>
    <dbReference type="NCBI Taxonomy" id="300266"/>
    <lineage>
        <taxon>Bacteria</taxon>
        <taxon>Pseudomonadati</taxon>
        <taxon>Pseudomonadota</taxon>
        <taxon>Betaproteobacteria</taxon>
        <taxon>Neisseriales</taxon>
        <taxon>Chitinibacteraceae</taxon>
        <taxon>Silvimonas</taxon>
    </lineage>
</organism>
<evidence type="ECO:0000313" key="9">
    <source>
        <dbReference type="Proteomes" id="UP000543030"/>
    </source>
</evidence>
<feature type="transmembrane region" description="Helical" evidence="5">
    <location>
        <begin position="531"/>
        <end position="550"/>
    </location>
</feature>
<keyword evidence="4 8" id="KW-0808">Transferase</keyword>
<accession>A0A840RE20</accession>
<keyword evidence="3" id="KW-0328">Glycosyltransferase</keyword>
<dbReference type="InterPro" id="IPR050519">
    <property type="entry name" value="Glycosyltransf_28_UgtP"/>
</dbReference>
<feature type="transmembrane region" description="Helical" evidence="5">
    <location>
        <begin position="487"/>
        <end position="511"/>
    </location>
</feature>
<dbReference type="Pfam" id="PF04101">
    <property type="entry name" value="Glyco_tran_28_C"/>
    <property type="match status" value="1"/>
</dbReference>
<dbReference type="EMBL" id="JACHHN010000003">
    <property type="protein sequence ID" value="MBB5190834.1"/>
    <property type="molecule type" value="Genomic_DNA"/>
</dbReference>
<comment type="subcellular location">
    <subcellularLocation>
        <location evidence="1">Membrane</location>
    </subcellularLocation>
</comment>
<evidence type="ECO:0000256" key="3">
    <source>
        <dbReference type="ARBA" id="ARBA00022676"/>
    </source>
</evidence>
<evidence type="ECO:0000256" key="1">
    <source>
        <dbReference type="ARBA" id="ARBA00004370"/>
    </source>
</evidence>
<evidence type="ECO:0000256" key="2">
    <source>
        <dbReference type="ARBA" id="ARBA00006962"/>
    </source>
</evidence>
<comment type="caution">
    <text evidence="8">The sequence shown here is derived from an EMBL/GenBank/DDBJ whole genome shotgun (WGS) entry which is preliminary data.</text>
</comment>